<accession>A0A813ZWA3</accession>
<evidence type="ECO:0000313" key="5">
    <source>
        <dbReference type="Proteomes" id="UP000663828"/>
    </source>
</evidence>
<dbReference type="EMBL" id="CAJNOJ010000024">
    <property type="protein sequence ID" value="CAF0860149.1"/>
    <property type="molecule type" value="Genomic_DNA"/>
</dbReference>
<dbReference type="OrthoDB" id="10015448at2759"/>
<organism evidence="4 5">
    <name type="scientific">Adineta ricciae</name>
    <name type="common">Rotifer</name>
    <dbReference type="NCBI Taxonomy" id="249248"/>
    <lineage>
        <taxon>Eukaryota</taxon>
        <taxon>Metazoa</taxon>
        <taxon>Spiralia</taxon>
        <taxon>Gnathifera</taxon>
        <taxon>Rotifera</taxon>
        <taxon>Eurotatoria</taxon>
        <taxon>Bdelloidea</taxon>
        <taxon>Adinetida</taxon>
        <taxon>Adinetidae</taxon>
        <taxon>Adineta</taxon>
    </lineage>
</organism>
<gene>
    <name evidence="3" type="ORF">EDS130_LOCUS7769</name>
    <name evidence="4" type="ORF">XAT740_LOCUS8251</name>
</gene>
<evidence type="ECO:0000313" key="4">
    <source>
        <dbReference type="EMBL" id="CAF0905447.1"/>
    </source>
</evidence>
<feature type="compositionally biased region" description="Basic residues" evidence="1">
    <location>
        <begin position="77"/>
        <end position="127"/>
    </location>
</feature>
<evidence type="ECO:0000256" key="1">
    <source>
        <dbReference type="SAM" id="MobiDB-lite"/>
    </source>
</evidence>
<protein>
    <submittedName>
        <fullName evidence="4">Uncharacterized protein</fullName>
    </submittedName>
</protein>
<dbReference type="Proteomes" id="UP000663828">
    <property type="component" value="Unassembled WGS sequence"/>
</dbReference>
<name>A0A813ZWA3_ADIRI</name>
<dbReference type="EMBL" id="CAJNOR010000408">
    <property type="protein sequence ID" value="CAF0905447.1"/>
    <property type="molecule type" value="Genomic_DNA"/>
</dbReference>
<keyword evidence="2" id="KW-0812">Transmembrane</keyword>
<keyword evidence="2" id="KW-1133">Transmembrane helix</keyword>
<feature type="transmembrane region" description="Helical" evidence="2">
    <location>
        <begin position="15"/>
        <end position="39"/>
    </location>
</feature>
<feature type="region of interest" description="Disordered" evidence="1">
    <location>
        <begin position="71"/>
        <end position="127"/>
    </location>
</feature>
<reference evidence="4" key="1">
    <citation type="submission" date="2021-02" db="EMBL/GenBank/DDBJ databases">
        <authorList>
            <person name="Nowell W R."/>
        </authorList>
    </citation>
    <scope>NUCLEOTIDE SEQUENCE</scope>
</reference>
<keyword evidence="2" id="KW-0472">Membrane</keyword>
<dbReference type="AlphaFoldDB" id="A0A813ZWA3"/>
<evidence type="ECO:0000313" key="3">
    <source>
        <dbReference type="EMBL" id="CAF0860149.1"/>
    </source>
</evidence>
<evidence type="ECO:0000256" key="2">
    <source>
        <dbReference type="SAM" id="Phobius"/>
    </source>
</evidence>
<dbReference type="Proteomes" id="UP000663852">
    <property type="component" value="Unassembled WGS sequence"/>
</dbReference>
<keyword evidence="5" id="KW-1185">Reference proteome</keyword>
<sequence>MVRYPTMRRVTQISVSFLFVLTVLTIFFTFDFLITTAVANKSITDKHRREHLQHLTTSNEILLTKLKNINDSNQERRMRHSKLKSQRVKLARFHKSKTGVKHNQVRKQSKDQRKHPLPTKTNKHSLH</sequence>
<proteinExistence type="predicted"/>
<comment type="caution">
    <text evidence="4">The sequence shown here is derived from an EMBL/GenBank/DDBJ whole genome shotgun (WGS) entry which is preliminary data.</text>
</comment>